<organism evidence="1 2">
    <name type="scientific">Novosphingobium sediminicola</name>
    <dbReference type="NCBI Taxonomy" id="563162"/>
    <lineage>
        <taxon>Bacteria</taxon>
        <taxon>Pseudomonadati</taxon>
        <taxon>Pseudomonadota</taxon>
        <taxon>Alphaproteobacteria</taxon>
        <taxon>Sphingomonadales</taxon>
        <taxon>Sphingomonadaceae</taxon>
        <taxon>Novosphingobium</taxon>
    </lineage>
</organism>
<evidence type="ECO:0000313" key="1">
    <source>
        <dbReference type="EMBL" id="MBB3955294.1"/>
    </source>
</evidence>
<comment type="caution">
    <text evidence="1">The sequence shown here is derived from an EMBL/GenBank/DDBJ whole genome shotgun (WGS) entry which is preliminary data.</text>
</comment>
<gene>
    <name evidence="1" type="ORF">GGR38_002248</name>
</gene>
<dbReference type="AlphaFoldDB" id="A0A7W6CII9"/>
<proteinExistence type="predicted"/>
<dbReference type="RefSeq" id="WP_183625507.1">
    <property type="nucleotide sequence ID" value="NZ_JACIDX010000008.1"/>
</dbReference>
<keyword evidence="2" id="KW-1185">Reference proteome</keyword>
<name>A0A7W6CII9_9SPHN</name>
<protein>
    <submittedName>
        <fullName evidence="1">Uncharacterized protein</fullName>
    </submittedName>
</protein>
<reference evidence="1 2" key="1">
    <citation type="submission" date="2020-08" db="EMBL/GenBank/DDBJ databases">
        <title>Genomic Encyclopedia of Type Strains, Phase IV (KMG-IV): sequencing the most valuable type-strain genomes for metagenomic binning, comparative biology and taxonomic classification.</title>
        <authorList>
            <person name="Goeker M."/>
        </authorList>
    </citation>
    <scope>NUCLEOTIDE SEQUENCE [LARGE SCALE GENOMIC DNA]</scope>
    <source>
        <strain evidence="1 2">DSM 27057</strain>
    </source>
</reference>
<evidence type="ECO:0000313" key="2">
    <source>
        <dbReference type="Proteomes" id="UP000548867"/>
    </source>
</evidence>
<dbReference type="EMBL" id="JACIDX010000008">
    <property type="protein sequence ID" value="MBB3955294.1"/>
    <property type="molecule type" value="Genomic_DNA"/>
</dbReference>
<dbReference type="Proteomes" id="UP000548867">
    <property type="component" value="Unassembled WGS sequence"/>
</dbReference>
<sequence length="103" mass="11812">MATIQKRKKSWRAMVRRKGKTVTATFDTKAQAEAWAISTEAKILEGFVVEAIVRETLPPPEGISMTEALKRYADEVSSTKRGARWEQIRIKAFMRNDSQWHVC</sequence>
<accession>A0A7W6CII9</accession>